<evidence type="ECO:0000313" key="1">
    <source>
        <dbReference type="EMBL" id="VYS73179.1"/>
    </source>
</evidence>
<sequence length="40" mass="4770">MKLWFQVIETRVSSVWNQSFNRLKLLETTGNDSLPLYILK</sequence>
<proteinExistence type="predicted"/>
<protein>
    <submittedName>
        <fullName evidence="1">Uncharacterized protein</fullName>
    </submittedName>
</protein>
<organism evidence="1">
    <name type="scientific">Bacteroides faecis</name>
    <dbReference type="NCBI Taxonomy" id="674529"/>
    <lineage>
        <taxon>Bacteria</taxon>
        <taxon>Pseudomonadati</taxon>
        <taxon>Bacteroidota</taxon>
        <taxon>Bacteroidia</taxon>
        <taxon>Bacteroidales</taxon>
        <taxon>Bacteroidaceae</taxon>
        <taxon>Bacteroides</taxon>
    </lineage>
</organism>
<name>A0A6N2QYR8_9BACE</name>
<dbReference type="EMBL" id="CACRSZ010000001">
    <property type="protein sequence ID" value="VYS73179.1"/>
    <property type="molecule type" value="Genomic_DNA"/>
</dbReference>
<dbReference type="AlphaFoldDB" id="A0A6N2QYR8"/>
<accession>A0A6N2QYR8</accession>
<gene>
    <name evidence="1" type="ORF">BFLFYP10_00075</name>
</gene>
<reference evidence="1" key="1">
    <citation type="submission" date="2019-11" db="EMBL/GenBank/DDBJ databases">
        <authorList>
            <person name="Feng L."/>
        </authorList>
    </citation>
    <scope>NUCLEOTIDE SEQUENCE</scope>
    <source>
        <strain evidence="1">BfaecisLFYP10</strain>
    </source>
</reference>